<sequence>MPTLAGADFRLDRVEIATIIAALYHWNESGGRPEELEYIACGFGDYILLDTFGILQLIERFTEVT</sequence>
<proteinExistence type="predicted"/>
<evidence type="ECO:0000313" key="1">
    <source>
        <dbReference type="EMBL" id="WLS01143.1"/>
    </source>
</evidence>
<dbReference type="Proteomes" id="UP001234585">
    <property type="component" value="Plasmid unnamed5"/>
</dbReference>
<name>A0AA50CV70_9HYPH</name>
<accession>A0AA50CV70</accession>
<evidence type="ECO:0000313" key="2">
    <source>
        <dbReference type="Proteomes" id="UP001234585"/>
    </source>
</evidence>
<protein>
    <submittedName>
        <fullName evidence="1">Uncharacterized protein</fullName>
    </submittedName>
</protein>
<keyword evidence="1" id="KW-0614">Plasmid</keyword>
<reference evidence="1 2" key="1">
    <citation type="submission" date="2023-08" db="EMBL/GenBank/DDBJ databases">
        <title>Pathogen: clinical or host-associated sample.</title>
        <authorList>
            <person name="Hergert J."/>
            <person name="Casey R."/>
            <person name="Wagner J."/>
            <person name="Young E.L."/>
            <person name="Oakeson K.F."/>
        </authorList>
    </citation>
    <scope>NUCLEOTIDE SEQUENCE [LARGE SCALE GENOMIC DNA]</scope>
    <source>
        <strain evidence="1 2">1760953</strain>
        <plasmid evidence="1 2">unnamed5</plasmid>
    </source>
</reference>
<organism evidence="1 2">
    <name type="scientific">Shinella sumterensis</name>
    <dbReference type="NCBI Taxonomy" id="1967501"/>
    <lineage>
        <taxon>Bacteria</taxon>
        <taxon>Pseudomonadati</taxon>
        <taxon>Pseudomonadota</taxon>
        <taxon>Alphaproteobacteria</taxon>
        <taxon>Hyphomicrobiales</taxon>
        <taxon>Rhizobiaceae</taxon>
        <taxon>Shinella</taxon>
    </lineage>
</organism>
<dbReference type="EMBL" id="CP132307">
    <property type="protein sequence ID" value="WLS01143.1"/>
    <property type="molecule type" value="Genomic_DNA"/>
</dbReference>
<geneLocation type="plasmid" evidence="1 2">
    <name>unnamed5</name>
</geneLocation>
<dbReference type="RefSeq" id="WP_306041448.1">
    <property type="nucleotide sequence ID" value="NZ_CP132307.1"/>
</dbReference>
<gene>
    <name evidence="1" type="ORF">Q9313_27580</name>
</gene>
<dbReference type="AlphaFoldDB" id="A0AA50CV70"/>
<keyword evidence="2" id="KW-1185">Reference proteome</keyword>